<dbReference type="SUPFAM" id="SSF47473">
    <property type="entry name" value="EF-hand"/>
    <property type="match status" value="1"/>
</dbReference>
<sequence>MSSDNDLPDVLRQRPLPVDLEKKIENPGQPRVSKANIPSRTVLQQHVDFFDKNGDGKITPYGTYLGFRELGFNLLFTLLAVVIIHGGLAYPTQDSYIPSPFFIIYTKNIHKAKHGSDQEVYDTEGRFVPQKFEEMFSKYDVNKRSALDFWEMTNMLKGARNAGDPFGWFAAFFEWGALYLLTQTGGLINKEHIRQMYDGTLFYNIARQRREELSPSKEKY</sequence>
<keyword evidence="4" id="KW-1185">Reference proteome</keyword>
<comment type="caution">
    <text evidence="3">The sequence shown here is derived from an EMBL/GenBank/DDBJ whole genome shotgun (WGS) entry which is preliminary data.</text>
</comment>
<dbReference type="InterPro" id="IPR007736">
    <property type="entry name" value="Caleosin-related"/>
</dbReference>
<reference evidence="3 4" key="1">
    <citation type="submission" date="2023-04" db="EMBL/GenBank/DDBJ databases">
        <title>Genome of Basidiobolus ranarum AG-B5.</title>
        <authorList>
            <person name="Stajich J.E."/>
            <person name="Carter-House D."/>
            <person name="Gryganskyi A."/>
        </authorList>
    </citation>
    <scope>NUCLEOTIDE SEQUENCE [LARGE SCALE GENOMIC DNA]</scope>
    <source>
        <strain evidence="3 4">AG-B5</strain>
    </source>
</reference>
<dbReference type="PANTHER" id="PTHR31495:SF0">
    <property type="entry name" value="BINDING PROTEIN CALEOSIN, PUTATIVE (AFU_ORTHOLOGUE AFUA_5G13750)-RELATED"/>
    <property type="match status" value="1"/>
</dbReference>
<dbReference type="InterPro" id="IPR011992">
    <property type="entry name" value="EF-hand-dom_pair"/>
</dbReference>
<protein>
    <recommendedName>
        <fullName evidence="5">Caleosin</fullName>
    </recommendedName>
</protein>
<accession>A0ABR2VSR3</accession>
<evidence type="ECO:0000256" key="2">
    <source>
        <dbReference type="SAM" id="Phobius"/>
    </source>
</evidence>
<keyword evidence="2" id="KW-0812">Transmembrane</keyword>
<feature type="transmembrane region" description="Helical" evidence="2">
    <location>
        <begin position="70"/>
        <end position="90"/>
    </location>
</feature>
<dbReference type="PANTHER" id="PTHR31495">
    <property type="entry name" value="PEROXYGENASE 3-RELATED"/>
    <property type="match status" value="1"/>
</dbReference>
<organism evidence="3 4">
    <name type="scientific">Basidiobolus ranarum</name>
    <dbReference type="NCBI Taxonomy" id="34480"/>
    <lineage>
        <taxon>Eukaryota</taxon>
        <taxon>Fungi</taxon>
        <taxon>Fungi incertae sedis</taxon>
        <taxon>Zoopagomycota</taxon>
        <taxon>Entomophthoromycotina</taxon>
        <taxon>Basidiobolomycetes</taxon>
        <taxon>Basidiobolales</taxon>
        <taxon>Basidiobolaceae</taxon>
        <taxon>Basidiobolus</taxon>
    </lineage>
</organism>
<dbReference type="Pfam" id="PF05042">
    <property type="entry name" value="Caleosin"/>
    <property type="match status" value="1"/>
</dbReference>
<keyword evidence="2" id="KW-0472">Membrane</keyword>
<evidence type="ECO:0000313" key="3">
    <source>
        <dbReference type="EMBL" id="KAK9700533.1"/>
    </source>
</evidence>
<evidence type="ECO:0000313" key="4">
    <source>
        <dbReference type="Proteomes" id="UP001479436"/>
    </source>
</evidence>
<keyword evidence="2" id="KW-1133">Transmembrane helix</keyword>
<dbReference type="Gene3D" id="1.10.238.10">
    <property type="entry name" value="EF-hand"/>
    <property type="match status" value="1"/>
</dbReference>
<evidence type="ECO:0000256" key="1">
    <source>
        <dbReference type="ARBA" id="ARBA00006765"/>
    </source>
</evidence>
<proteinExistence type="inferred from homology"/>
<dbReference type="EMBL" id="JASJQH010007893">
    <property type="protein sequence ID" value="KAK9700533.1"/>
    <property type="molecule type" value="Genomic_DNA"/>
</dbReference>
<dbReference type="Proteomes" id="UP001479436">
    <property type="component" value="Unassembled WGS sequence"/>
</dbReference>
<name>A0ABR2VSR3_9FUNG</name>
<gene>
    <name evidence="3" type="ORF">K7432_012141</name>
</gene>
<comment type="similarity">
    <text evidence="1">Belongs to the caleosin family.</text>
</comment>
<evidence type="ECO:0008006" key="5">
    <source>
        <dbReference type="Google" id="ProtNLM"/>
    </source>
</evidence>